<dbReference type="EMBL" id="CAIX01000069">
    <property type="protein sequence ID" value="CCI44391.1"/>
    <property type="molecule type" value="Genomic_DNA"/>
</dbReference>
<evidence type="ECO:0000313" key="3">
    <source>
        <dbReference type="Proteomes" id="UP000053237"/>
    </source>
</evidence>
<feature type="transmembrane region" description="Helical" evidence="1">
    <location>
        <begin position="6"/>
        <end position="30"/>
    </location>
</feature>
<dbReference type="InParanoid" id="A0A024GCL0"/>
<dbReference type="Proteomes" id="UP000053237">
    <property type="component" value="Unassembled WGS sequence"/>
</dbReference>
<reference evidence="2 3" key="1">
    <citation type="submission" date="2012-05" db="EMBL/GenBank/DDBJ databases">
        <title>Recombination and specialization in a pathogen metapopulation.</title>
        <authorList>
            <person name="Gardiner A."/>
            <person name="Kemen E."/>
            <person name="Schultz-Larsen T."/>
            <person name="MacLean D."/>
            <person name="Van Oosterhout C."/>
            <person name="Jones J.D.G."/>
        </authorList>
    </citation>
    <scope>NUCLEOTIDE SEQUENCE [LARGE SCALE GENOMIC DNA]</scope>
    <source>
        <strain evidence="2 3">Ac Nc2</strain>
    </source>
</reference>
<organism evidence="2 3">
    <name type="scientific">Albugo candida</name>
    <dbReference type="NCBI Taxonomy" id="65357"/>
    <lineage>
        <taxon>Eukaryota</taxon>
        <taxon>Sar</taxon>
        <taxon>Stramenopiles</taxon>
        <taxon>Oomycota</taxon>
        <taxon>Peronosporomycetes</taxon>
        <taxon>Albuginales</taxon>
        <taxon>Albuginaceae</taxon>
        <taxon>Albugo</taxon>
    </lineage>
</organism>
<evidence type="ECO:0000313" key="2">
    <source>
        <dbReference type="EMBL" id="CCI44391.1"/>
    </source>
</evidence>
<keyword evidence="3" id="KW-1185">Reference proteome</keyword>
<keyword evidence="1" id="KW-0472">Membrane</keyword>
<accession>A0A024GCL0</accession>
<sequence>MPVSIYLYRAICECCGFGCVTYLLALICFINPSDISRNVSSRLSTTSLCASIPLRNCSHPFSRELFSPINLRSSSSISGSSRVLNSSGMSEGFGVAIRGIQTKCWIISGSSSLMFSSCLEITIY</sequence>
<keyword evidence="1" id="KW-0812">Transmembrane</keyword>
<name>A0A024GCL0_9STRA</name>
<comment type="caution">
    <text evidence="2">The sequence shown here is derived from an EMBL/GenBank/DDBJ whole genome shotgun (WGS) entry which is preliminary data.</text>
</comment>
<dbReference type="AlphaFoldDB" id="A0A024GCL0"/>
<protein>
    <submittedName>
        <fullName evidence="2">Uncharacterized protein</fullName>
    </submittedName>
</protein>
<keyword evidence="1" id="KW-1133">Transmembrane helix</keyword>
<gene>
    <name evidence="2" type="ORF">BN9_052000</name>
</gene>
<evidence type="ECO:0000256" key="1">
    <source>
        <dbReference type="SAM" id="Phobius"/>
    </source>
</evidence>
<proteinExistence type="predicted"/>